<organism evidence="2 3">
    <name type="scientific">Portunus trituberculatus</name>
    <name type="common">Swimming crab</name>
    <name type="synonym">Neptunus trituberculatus</name>
    <dbReference type="NCBI Taxonomy" id="210409"/>
    <lineage>
        <taxon>Eukaryota</taxon>
        <taxon>Metazoa</taxon>
        <taxon>Ecdysozoa</taxon>
        <taxon>Arthropoda</taxon>
        <taxon>Crustacea</taxon>
        <taxon>Multicrustacea</taxon>
        <taxon>Malacostraca</taxon>
        <taxon>Eumalacostraca</taxon>
        <taxon>Eucarida</taxon>
        <taxon>Decapoda</taxon>
        <taxon>Pleocyemata</taxon>
        <taxon>Brachyura</taxon>
        <taxon>Eubrachyura</taxon>
        <taxon>Portunoidea</taxon>
        <taxon>Portunidae</taxon>
        <taxon>Portuninae</taxon>
        <taxon>Portunus</taxon>
    </lineage>
</organism>
<evidence type="ECO:0000256" key="1">
    <source>
        <dbReference type="SAM" id="MobiDB-lite"/>
    </source>
</evidence>
<sequence>MPIASGSKNTTSRVASRSGGKDGDEWRQIYGSLRYQYPMLPLFETRQGSNIGSEKDDEFYEWQIVRQENCNKTFVLHTN</sequence>
<feature type="compositionally biased region" description="Polar residues" evidence="1">
    <location>
        <begin position="1"/>
        <end position="15"/>
    </location>
</feature>
<dbReference type="Proteomes" id="UP000324222">
    <property type="component" value="Unassembled WGS sequence"/>
</dbReference>
<evidence type="ECO:0000313" key="2">
    <source>
        <dbReference type="EMBL" id="MPC56811.1"/>
    </source>
</evidence>
<dbReference type="EMBL" id="VSRR010014271">
    <property type="protein sequence ID" value="MPC56811.1"/>
    <property type="molecule type" value="Genomic_DNA"/>
</dbReference>
<comment type="caution">
    <text evidence="2">The sequence shown here is derived from an EMBL/GenBank/DDBJ whole genome shotgun (WGS) entry which is preliminary data.</text>
</comment>
<gene>
    <name evidence="2" type="ORF">E2C01_050777</name>
</gene>
<keyword evidence="3" id="KW-1185">Reference proteome</keyword>
<proteinExistence type="predicted"/>
<protein>
    <submittedName>
        <fullName evidence="2">Uncharacterized protein</fullName>
    </submittedName>
</protein>
<reference evidence="2 3" key="1">
    <citation type="submission" date="2019-05" db="EMBL/GenBank/DDBJ databases">
        <title>Another draft genome of Portunus trituberculatus and its Hox gene families provides insights of decapod evolution.</title>
        <authorList>
            <person name="Jeong J.-H."/>
            <person name="Song I."/>
            <person name="Kim S."/>
            <person name="Choi T."/>
            <person name="Kim D."/>
            <person name="Ryu S."/>
            <person name="Kim W."/>
        </authorList>
    </citation>
    <scope>NUCLEOTIDE SEQUENCE [LARGE SCALE GENOMIC DNA]</scope>
    <source>
        <tissue evidence="2">Muscle</tissue>
    </source>
</reference>
<name>A0A5B7G9V6_PORTR</name>
<evidence type="ECO:0000313" key="3">
    <source>
        <dbReference type="Proteomes" id="UP000324222"/>
    </source>
</evidence>
<feature type="region of interest" description="Disordered" evidence="1">
    <location>
        <begin position="1"/>
        <end position="25"/>
    </location>
</feature>
<dbReference type="AlphaFoldDB" id="A0A5B7G9V6"/>
<accession>A0A5B7G9V6</accession>